<feature type="transmembrane region" description="Helical" evidence="6">
    <location>
        <begin position="21"/>
        <end position="38"/>
    </location>
</feature>
<evidence type="ECO:0000256" key="5">
    <source>
        <dbReference type="ARBA" id="ARBA00023136"/>
    </source>
</evidence>
<dbReference type="InterPro" id="IPR000620">
    <property type="entry name" value="EamA_dom"/>
</dbReference>
<evidence type="ECO:0000256" key="1">
    <source>
        <dbReference type="ARBA" id="ARBA00004141"/>
    </source>
</evidence>
<feature type="domain" description="EamA" evidence="7">
    <location>
        <begin position="27"/>
        <end position="150"/>
    </location>
</feature>
<dbReference type="PANTHER" id="PTHR32322:SF2">
    <property type="entry name" value="EAMA DOMAIN-CONTAINING PROTEIN"/>
    <property type="match status" value="1"/>
</dbReference>
<reference evidence="8 9" key="1">
    <citation type="journal article" date="2024" name="Environ. Microbiol.">
        <title>Novel evolutionary insights on the interactions of the Holosporales (Alphaproteobacteria) with eukaryotic hosts from comparative genomics.</title>
        <authorList>
            <person name="Giovannini M."/>
            <person name="Petroni G."/>
            <person name="Castelli M."/>
        </authorList>
    </citation>
    <scope>NUCLEOTIDE SEQUENCE [LARGE SCALE GENOMIC DNA]</scope>
    <source>
        <strain evidence="8 9">US_Bl 15I1</strain>
    </source>
</reference>
<feature type="transmembrane region" description="Helical" evidence="6">
    <location>
        <begin position="105"/>
        <end position="127"/>
    </location>
</feature>
<keyword evidence="9" id="KW-1185">Reference proteome</keyword>
<feature type="domain" description="EamA" evidence="7">
    <location>
        <begin position="161"/>
        <end position="299"/>
    </location>
</feature>
<dbReference type="InterPro" id="IPR037185">
    <property type="entry name" value="EmrE-like"/>
</dbReference>
<evidence type="ECO:0000256" key="6">
    <source>
        <dbReference type="SAM" id="Phobius"/>
    </source>
</evidence>
<feature type="transmembrane region" description="Helical" evidence="6">
    <location>
        <begin position="228"/>
        <end position="247"/>
    </location>
</feature>
<keyword evidence="4 6" id="KW-1133">Transmembrane helix</keyword>
<feature type="transmembrane region" description="Helical" evidence="6">
    <location>
        <begin position="77"/>
        <end position="99"/>
    </location>
</feature>
<feature type="transmembrane region" description="Helical" evidence="6">
    <location>
        <begin position="259"/>
        <end position="277"/>
    </location>
</feature>
<sequence length="313" mass="34683">MNKKNYMGATLDFMIKNHENISFQLFFLSLIPILLWSSNYVVMRLASTQISMSVFNGLRFLFLLPLIFFLKKPSLSFLKILILAFVWIGLNIYCIGRAIESEIDTGYLALGYVTSSIFVIIFSFFINKEVLTKTQAVGAFLAFLGMGFIAYEKGFDLNYLSGVGFLLGSNFFIALGVTLLKKFNVTASLSVVTWVSGLAVIPLFGLSLIDLGLDEVKLQLAHLDQSTIYSLLYTGLGSSLLGGLVWIDVVKKMGPNASSFLMFLVPIFGLIFGHLFFEEAFTLNKMISAALVLSGVFLCLNQQMFSPKLKSAT</sequence>
<dbReference type="RefSeq" id="WP_331255524.1">
    <property type="nucleotide sequence ID" value="NZ_JAVHWZ010000001.1"/>
</dbReference>
<name>A0ABZ2C4K4_9PROT</name>
<evidence type="ECO:0000256" key="4">
    <source>
        <dbReference type="ARBA" id="ARBA00022989"/>
    </source>
</evidence>
<dbReference type="SUPFAM" id="SSF103481">
    <property type="entry name" value="Multidrug resistance efflux transporter EmrE"/>
    <property type="match status" value="2"/>
</dbReference>
<feature type="transmembrane region" description="Helical" evidence="6">
    <location>
        <begin position="283"/>
        <end position="300"/>
    </location>
</feature>
<comment type="subcellular location">
    <subcellularLocation>
        <location evidence="1">Membrane</location>
        <topology evidence="1">Multi-pass membrane protein</topology>
    </subcellularLocation>
</comment>
<dbReference type="EMBL" id="CP133270">
    <property type="protein sequence ID" value="WVX66680.1"/>
    <property type="molecule type" value="Genomic_DNA"/>
</dbReference>
<feature type="transmembrane region" description="Helical" evidence="6">
    <location>
        <begin position="50"/>
        <end position="70"/>
    </location>
</feature>
<dbReference type="PANTHER" id="PTHR32322">
    <property type="entry name" value="INNER MEMBRANE TRANSPORTER"/>
    <property type="match status" value="1"/>
</dbReference>
<protein>
    <submittedName>
        <fullName evidence="8">DMT family transporter</fullName>
    </submittedName>
</protein>
<proteinExistence type="inferred from homology"/>
<evidence type="ECO:0000256" key="2">
    <source>
        <dbReference type="ARBA" id="ARBA00007362"/>
    </source>
</evidence>
<comment type="similarity">
    <text evidence="2">Belongs to the EamA transporter family.</text>
</comment>
<dbReference type="Pfam" id="PF00892">
    <property type="entry name" value="EamA"/>
    <property type="match status" value="2"/>
</dbReference>
<keyword evidence="3 6" id="KW-0812">Transmembrane</keyword>
<dbReference type="Proteomes" id="UP001330434">
    <property type="component" value="Chromosome"/>
</dbReference>
<evidence type="ECO:0000313" key="8">
    <source>
        <dbReference type="EMBL" id="WVX66680.1"/>
    </source>
</evidence>
<accession>A0ABZ2C4K4</accession>
<evidence type="ECO:0000313" key="9">
    <source>
        <dbReference type="Proteomes" id="UP001330434"/>
    </source>
</evidence>
<gene>
    <name evidence="8" type="ORF">Bealeia1_00863</name>
</gene>
<feature type="transmembrane region" description="Helical" evidence="6">
    <location>
        <begin position="157"/>
        <end position="180"/>
    </location>
</feature>
<evidence type="ECO:0000259" key="7">
    <source>
        <dbReference type="Pfam" id="PF00892"/>
    </source>
</evidence>
<evidence type="ECO:0000256" key="3">
    <source>
        <dbReference type="ARBA" id="ARBA00022692"/>
    </source>
</evidence>
<dbReference type="InterPro" id="IPR050638">
    <property type="entry name" value="AA-Vitamin_Transporters"/>
</dbReference>
<organism evidence="8 9">
    <name type="scientific">Candidatus Bealeia paramacronuclearis</name>
    <dbReference type="NCBI Taxonomy" id="1921001"/>
    <lineage>
        <taxon>Bacteria</taxon>
        <taxon>Pseudomonadati</taxon>
        <taxon>Pseudomonadota</taxon>
        <taxon>Alphaproteobacteria</taxon>
        <taxon>Holosporales</taxon>
        <taxon>Holosporaceae</taxon>
        <taxon>Candidatus Bealeia</taxon>
    </lineage>
</organism>
<keyword evidence="5 6" id="KW-0472">Membrane</keyword>
<feature type="transmembrane region" description="Helical" evidence="6">
    <location>
        <begin position="187"/>
        <end position="208"/>
    </location>
</feature>
<feature type="transmembrane region" description="Helical" evidence="6">
    <location>
        <begin position="134"/>
        <end position="151"/>
    </location>
</feature>